<evidence type="ECO:0008006" key="11">
    <source>
        <dbReference type="Google" id="ProtNLM"/>
    </source>
</evidence>
<dbReference type="PROSITE" id="PS50164">
    <property type="entry name" value="GIY_YIG"/>
    <property type="match status" value="1"/>
</dbReference>
<dbReference type="InterPro" id="IPR050066">
    <property type="entry name" value="UvrABC_protein_C"/>
</dbReference>
<dbReference type="InterPro" id="IPR001162">
    <property type="entry name" value="UvrC_RNase_H_dom"/>
</dbReference>
<dbReference type="AlphaFoldDB" id="A0A1F4ZUR9"/>
<dbReference type="EMBL" id="MEXR01000037">
    <property type="protein sequence ID" value="OGD09187.1"/>
    <property type="molecule type" value="Genomic_DNA"/>
</dbReference>
<gene>
    <name evidence="9" type="ORF">A2397_04360</name>
</gene>
<evidence type="ECO:0000259" key="6">
    <source>
        <dbReference type="PROSITE" id="PS50151"/>
    </source>
</evidence>
<dbReference type="InterPro" id="IPR036876">
    <property type="entry name" value="UVR_dom_sf"/>
</dbReference>
<evidence type="ECO:0000256" key="5">
    <source>
        <dbReference type="ARBA" id="ARBA00023204"/>
    </source>
</evidence>
<evidence type="ECO:0000313" key="10">
    <source>
        <dbReference type="Proteomes" id="UP000176424"/>
    </source>
</evidence>
<dbReference type="Gene3D" id="3.40.1440.10">
    <property type="entry name" value="GIY-YIG endonuclease"/>
    <property type="match status" value="1"/>
</dbReference>
<accession>A0A1F4ZUR9</accession>
<protein>
    <recommendedName>
        <fullName evidence="11">Excinuclease ABC subunit C</fullName>
    </recommendedName>
</protein>
<dbReference type="SMART" id="SM00465">
    <property type="entry name" value="GIYc"/>
    <property type="match status" value="1"/>
</dbReference>
<dbReference type="InterPro" id="IPR047296">
    <property type="entry name" value="GIY-YIG_UvrC_Cho"/>
</dbReference>
<keyword evidence="3" id="KW-0228">DNA excision</keyword>
<reference evidence="9 10" key="1">
    <citation type="journal article" date="2016" name="Nat. Commun.">
        <title>Thousands of microbial genomes shed light on interconnected biogeochemical processes in an aquifer system.</title>
        <authorList>
            <person name="Anantharaman K."/>
            <person name="Brown C.T."/>
            <person name="Hug L.A."/>
            <person name="Sharon I."/>
            <person name="Castelle C.J."/>
            <person name="Probst A.J."/>
            <person name="Thomas B.C."/>
            <person name="Singh A."/>
            <person name="Wilkins M.J."/>
            <person name="Karaoz U."/>
            <person name="Brodie E.L."/>
            <person name="Williams K.H."/>
            <person name="Hubbard S.S."/>
            <person name="Banfield J.F."/>
        </authorList>
    </citation>
    <scope>NUCLEOTIDE SEQUENCE [LARGE SCALE GENOMIC DNA]</scope>
</reference>
<organism evidence="9 10">
    <name type="scientific">Candidatus Amesbacteria bacterium RIFOXYB1_FULL_44_23</name>
    <dbReference type="NCBI Taxonomy" id="1797263"/>
    <lineage>
        <taxon>Bacteria</taxon>
        <taxon>Candidatus Amesiibacteriota</taxon>
    </lineage>
</organism>
<dbReference type="SUPFAM" id="SSF82771">
    <property type="entry name" value="GIY-YIG endonuclease"/>
    <property type="match status" value="1"/>
</dbReference>
<dbReference type="STRING" id="1797263.A2397_04360"/>
<feature type="domain" description="GIY-YIG" evidence="7">
    <location>
        <begin position="3"/>
        <end position="82"/>
    </location>
</feature>
<dbReference type="Pfam" id="PF01541">
    <property type="entry name" value="GIY-YIG"/>
    <property type="match status" value="1"/>
</dbReference>
<dbReference type="PROSITE" id="PS50165">
    <property type="entry name" value="UVRC"/>
    <property type="match status" value="1"/>
</dbReference>
<dbReference type="SUPFAM" id="SSF46600">
    <property type="entry name" value="C-terminal UvrC-binding domain of UvrB"/>
    <property type="match status" value="1"/>
</dbReference>
<feature type="domain" description="UvrC family homology region profile" evidence="8">
    <location>
        <begin position="148"/>
        <end position="348"/>
    </location>
</feature>
<name>A0A1F4ZUR9_9BACT</name>
<evidence type="ECO:0000256" key="1">
    <source>
        <dbReference type="ARBA" id="ARBA00022490"/>
    </source>
</evidence>
<proteinExistence type="predicted"/>
<evidence type="ECO:0000256" key="3">
    <source>
        <dbReference type="ARBA" id="ARBA00022769"/>
    </source>
</evidence>
<keyword evidence="5" id="KW-0234">DNA repair</keyword>
<dbReference type="FunFam" id="3.40.1440.10:FF:000001">
    <property type="entry name" value="UvrABC system protein C"/>
    <property type="match status" value="1"/>
</dbReference>
<comment type="caution">
    <text evidence="9">The sequence shown here is derived from an EMBL/GenBank/DDBJ whole genome shotgun (WGS) entry which is preliminary data.</text>
</comment>
<dbReference type="CDD" id="cd10434">
    <property type="entry name" value="GIY-YIG_UvrC_Cho"/>
    <property type="match status" value="1"/>
</dbReference>
<dbReference type="InterPro" id="IPR001943">
    <property type="entry name" value="UVR_dom"/>
</dbReference>
<dbReference type="Pfam" id="PF02151">
    <property type="entry name" value="UVR"/>
    <property type="match status" value="1"/>
</dbReference>
<evidence type="ECO:0000313" key="9">
    <source>
        <dbReference type="EMBL" id="OGD09187.1"/>
    </source>
</evidence>
<dbReference type="PROSITE" id="PS50151">
    <property type="entry name" value="UVR"/>
    <property type="match status" value="1"/>
</dbReference>
<dbReference type="InterPro" id="IPR038476">
    <property type="entry name" value="UvrC_RNase_H_dom_sf"/>
</dbReference>
<evidence type="ECO:0000256" key="2">
    <source>
        <dbReference type="ARBA" id="ARBA00022763"/>
    </source>
</evidence>
<dbReference type="InterPro" id="IPR035901">
    <property type="entry name" value="GIY-YIG_endonuc_sf"/>
</dbReference>
<evidence type="ECO:0000259" key="7">
    <source>
        <dbReference type="PROSITE" id="PS50164"/>
    </source>
</evidence>
<feature type="domain" description="UVR" evidence="6">
    <location>
        <begin position="187"/>
        <end position="222"/>
    </location>
</feature>
<dbReference type="GO" id="GO:0009380">
    <property type="term" value="C:excinuclease repair complex"/>
    <property type="evidence" value="ECO:0007669"/>
    <property type="project" value="TreeGrafter"/>
</dbReference>
<keyword evidence="1" id="KW-0963">Cytoplasm</keyword>
<dbReference type="InterPro" id="IPR000305">
    <property type="entry name" value="GIY-YIG_endonuc"/>
</dbReference>
<keyword evidence="4" id="KW-0267">Excision nuclease</keyword>
<dbReference type="Pfam" id="PF08459">
    <property type="entry name" value="UvrC_RNaseH_dom"/>
    <property type="match status" value="1"/>
</dbReference>
<dbReference type="Gene3D" id="3.30.420.340">
    <property type="entry name" value="UvrC, RNAse H endonuclease domain"/>
    <property type="match status" value="1"/>
</dbReference>
<dbReference type="GO" id="GO:0006289">
    <property type="term" value="P:nucleotide-excision repair"/>
    <property type="evidence" value="ECO:0007669"/>
    <property type="project" value="InterPro"/>
</dbReference>
<evidence type="ECO:0000259" key="8">
    <source>
        <dbReference type="PROSITE" id="PS50165"/>
    </source>
</evidence>
<keyword evidence="2" id="KW-0227">DNA damage</keyword>
<evidence type="ECO:0000256" key="4">
    <source>
        <dbReference type="ARBA" id="ARBA00022881"/>
    </source>
</evidence>
<dbReference type="PANTHER" id="PTHR30562">
    <property type="entry name" value="UVRC/OXIDOREDUCTASE"/>
    <property type="match status" value="1"/>
</dbReference>
<dbReference type="GO" id="GO:0009381">
    <property type="term" value="F:excinuclease ABC activity"/>
    <property type="evidence" value="ECO:0007669"/>
    <property type="project" value="InterPro"/>
</dbReference>
<sequence length="411" mass="46481">MPITPGVYIFKNTQGTVIYVGKAKNLKRRVASYFNSPVKLGPKTNKLVSQIHTLDHIPVNSEIEALLLESSLIRKFKPFYNLISKDDRTPYFIHLTKEEYPRPVINHKPQKALAGPFLNGLIPRRILKSLRAVTPYCLAQRPVKTPCFYSHLNLCRPCPGSDLTSDQKKEYQKNILRLKKLLSGNFAGVKSQLTANMLQASKLQNYDKAANLRDQLQALENLLNTPIAADEYLVNPNLVQDQRSLSLDKLEAELSAYLPTLKRLNRIEMFDVAHLSGTFATAAMVVAVNGQPNPDYYRHFKIKKAQTDSDVDMMAEVLSRRVKNASWPTPDLIVLDGGIPQLAAVLKLDLNYPLISLAKRQETIVVPANGGFQELNLDRSHPGLRLLQNLRNEAHRFSRRLHHRLRGKIIS</sequence>
<dbReference type="PANTHER" id="PTHR30562:SF1">
    <property type="entry name" value="UVRABC SYSTEM PROTEIN C"/>
    <property type="match status" value="1"/>
</dbReference>
<dbReference type="Proteomes" id="UP000176424">
    <property type="component" value="Unassembled WGS sequence"/>
</dbReference>
<dbReference type="Gene3D" id="4.10.860.10">
    <property type="entry name" value="UVR domain"/>
    <property type="match status" value="1"/>
</dbReference>